<protein>
    <submittedName>
        <fullName evidence="2">Uncharacterized protein</fullName>
    </submittedName>
</protein>
<name>A0AC34G362_9BILA</name>
<proteinExistence type="predicted"/>
<reference evidence="2" key="1">
    <citation type="submission" date="2022-11" db="UniProtKB">
        <authorList>
            <consortium name="WormBaseParasite"/>
        </authorList>
    </citation>
    <scope>IDENTIFICATION</scope>
</reference>
<dbReference type="WBParaSite" id="ES5_v2.g23980.t1">
    <property type="protein sequence ID" value="ES5_v2.g23980.t1"/>
    <property type="gene ID" value="ES5_v2.g23980"/>
</dbReference>
<accession>A0AC34G362</accession>
<evidence type="ECO:0000313" key="2">
    <source>
        <dbReference type="WBParaSite" id="ES5_v2.g23980.t1"/>
    </source>
</evidence>
<organism evidence="1 2">
    <name type="scientific">Panagrolaimus sp. ES5</name>
    <dbReference type="NCBI Taxonomy" id="591445"/>
    <lineage>
        <taxon>Eukaryota</taxon>
        <taxon>Metazoa</taxon>
        <taxon>Ecdysozoa</taxon>
        <taxon>Nematoda</taxon>
        <taxon>Chromadorea</taxon>
        <taxon>Rhabditida</taxon>
        <taxon>Tylenchina</taxon>
        <taxon>Panagrolaimomorpha</taxon>
        <taxon>Panagrolaimoidea</taxon>
        <taxon>Panagrolaimidae</taxon>
        <taxon>Panagrolaimus</taxon>
    </lineage>
</organism>
<dbReference type="Proteomes" id="UP000887579">
    <property type="component" value="Unplaced"/>
</dbReference>
<evidence type="ECO:0000313" key="1">
    <source>
        <dbReference type="Proteomes" id="UP000887579"/>
    </source>
</evidence>
<sequence length="176" mass="21087">MSRQLRPRKPKEEKDDDEYYDENKNQRGGENREAYNAHNRNYYKEKKDEIKKRRSAKEIEKSNEKNARINAAFRKKLAELRIKYPYIEYDSKNAKDMEEIGVVKETKDDGYTYIYKPKVKNIYCCSSYGYYKYIGNKKMDMEKFFSTVVIHRYEEKSVESEESKLGESVESAEPKT</sequence>